<dbReference type="PANTHER" id="PTHR23517:SF2">
    <property type="entry name" value="MULTIDRUG RESISTANCE PROTEIN MDTH"/>
    <property type="match status" value="1"/>
</dbReference>
<evidence type="ECO:0000256" key="5">
    <source>
        <dbReference type="ARBA" id="ARBA00022989"/>
    </source>
</evidence>
<feature type="transmembrane region" description="Helical" evidence="7">
    <location>
        <begin position="91"/>
        <end position="109"/>
    </location>
</feature>
<dbReference type="InterPro" id="IPR036259">
    <property type="entry name" value="MFS_trans_sf"/>
</dbReference>
<dbReference type="GO" id="GO:0022857">
    <property type="term" value="F:transmembrane transporter activity"/>
    <property type="evidence" value="ECO:0007669"/>
    <property type="project" value="InterPro"/>
</dbReference>
<evidence type="ECO:0000256" key="1">
    <source>
        <dbReference type="ARBA" id="ARBA00004651"/>
    </source>
</evidence>
<evidence type="ECO:0000313" key="10">
    <source>
        <dbReference type="Proteomes" id="UP000239352"/>
    </source>
</evidence>
<feature type="transmembrane region" description="Helical" evidence="7">
    <location>
        <begin position="65"/>
        <end position="85"/>
    </location>
</feature>
<feature type="domain" description="Major facilitator superfamily (MFS) profile" evidence="8">
    <location>
        <begin position="26"/>
        <end position="414"/>
    </location>
</feature>
<protein>
    <submittedName>
        <fullName evidence="9">MFS transporter</fullName>
    </submittedName>
</protein>
<dbReference type="InterPro" id="IPR050171">
    <property type="entry name" value="MFS_Transporters"/>
</dbReference>
<feature type="transmembrane region" description="Helical" evidence="7">
    <location>
        <begin position="298"/>
        <end position="320"/>
    </location>
</feature>
<evidence type="ECO:0000313" key="9">
    <source>
        <dbReference type="EMBL" id="PRW63817.1"/>
    </source>
</evidence>
<dbReference type="RefSeq" id="WP_106113395.1">
    <property type="nucleotide sequence ID" value="NZ_PVSR01000009.1"/>
</dbReference>
<feature type="transmembrane region" description="Helical" evidence="7">
    <location>
        <begin position="238"/>
        <end position="256"/>
    </location>
</feature>
<dbReference type="PANTHER" id="PTHR23517">
    <property type="entry name" value="RESISTANCE PROTEIN MDTM, PUTATIVE-RELATED-RELATED"/>
    <property type="match status" value="1"/>
</dbReference>
<dbReference type="AlphaFoldDB" id="A0A2T0GXJ6"/>
<feature type="transmembrane region" description="Helical" evidence="7">
    <location>
        <begin position="268"/>
        <end position="291"/>
    </location>
</feature>
<keyword evidence="6 7" id="KW-0472">Membrane</keyword>
<dbReference type="GO" id="GO:0005886">
    <property type="term" value="C:plasma membrane"/>
    <property type="evidence" value="ECO:0007669"/>
    <property type="project" value="UniProtKB-SubCell"/>
</dbReference>
<sequence>MNANAKPQSDTRQAPGIKECWWEAPAPVKAVIGGIMVNRLSGFLQIYLVLYAVQRGFTETQAGIALGFLGVGAVIGTIGGGWLTARIGTRASIILSMAATAVCTVAILYTPTYLSLVVVATAVGTASQLYRPASAEVVSRFTAPDRRVLVFAMYRLATNIGTTAAPLIGTALVAHSYTALFWVEGAAALIVVIMGWLLVPEDLPKSEAGGSPHRETTSEGGTAARSTGYVALLRDRRFLLFLAGILGFSAVYNQYLSTLPLTIHDLGLSTAVYGVCVSLNGAIVIGCELLVTRWVQRWAARTAAVAGIVLVGLGMTAYALPLTVTSVILVTAVWSLGEILGSPTMTAYPAQAAPEELRSRYLGAAQGMFGLGAAAGPALGVALWSAVGSAFWLVCGAVALAAALVTYVAMPSRSVTP</sequence>
<dbReference type="Proteomes" id="UP000239352">
    <property type="component" value="Unassembled WGS sequence"/>
</dbReference>
<evidence type="ECO:0000259" key="8">
    <source>
        <dbReference type="PROSITE" id="PS50850"/>
    </source>
</evidence>
<keyword evidence="3" id="KW-1003">Cell membrane</keyword>
<accession>A0A2T0GXJ6</accession>
<comment type="subcellular location">
    <subcellularLocation>
        <location evidence="1">Cell membrane</location>
        <topology evidence="1">Multi-pass membrane protein</topology>
    </subcellularLocation>
</comment>
<evidence type="ECO:0000256" key="3">
    <source>
        <dbReference type="ARBA" id="ARBA00022475"/>
    </source>
</evidence>
<dbReference type="InterPro" id="IPR011701">
    <property type="entry name" value="MFS"/>
</dbReference>
<comment type="caution">
    <text evidence="9">The sequence shown here is derived from an EMBL/GenBank/DDBJ whole genome shotgun (WGS) entry which is preliminary data.</text>
</comment>
<keyword evidence="10" id="KW-1185">Reference proteome</keyword>
<name>A0A2T0GXJ6_ACTMO</name>
<evidence type="ECO:0000256" key="6">
    <source>
        <dbReference type="ARBA" id="ARBA00023136"/>
    </source>
</evidence>
<feature type="transmembrane region" description="Helical" evidence="7">
    <location>
        <begin position="361"/>
        <end position="384"/>
    </location>
</feature>
<dbReference type="InParanoid" id="A0A2T0GXJ6"/>
<feature type="transmembrane region" description="Helical" evidence="7">
    <location>
        <begin position="179"/>
        <end position="199"/>
    </location>
</feature>
<dbReference type="Pfam" id="PF07690">
    <property type="entry name" value="MFS_1"/>
    <property type="match status" value="1"/>
</dbReference>
<evidence type="ECO:0000256" key="4">
    <source>
        <dbReference type="ARBA" id="ARBA00022692"/>
    </source>
</evidence>
<dbReference type="PROSITE" id="PS50850">
    <property type="entry name" value="MFS"/>
    <property type="match status" value="1"/>
</dbReference>
<dbReference type="InterPro" id="IPR020846">
    <property type="entry name" value="MFS_dom"/>
</dbReference>
<gene>
    <name evidence="9" type="ORF">CEP50_08530</name>
</gene>
<keyword evidence="2" id="KW-0813">Transport</keyword>
<keyword evidence="4 7" id="KW-0812">Transmembrane</keyword>
<keyword evidence="5 7" id="KW-1133">Transmembrane helix</keyword>
<evidence type="ECO:0000256" key="2">
    <source>
        <dbReference type="ARBA" id="ARBA00022448"/>
    </source>
</evidence>
<organism evidence="9 10">
    <name type="scientific">Actinopolyspora mortivallis</name>
    <dbReference type="NCBI Taxonomy" id="33906"/>
    <lineage>
        <taxon>Bacteria</taxon>
        <taxon>Bacillati</taxon>
        <taxon>Actinomycetota</taxon>
        <taxon>Actinomycetes</taxon>
        <taxon>Actinopolysporales</taxon>
        <taxon>Actinopolysporaceae</taxon>
        <taxon>Actinopolyspora</taxon>
    </lineage>
</organism>
<reference evidence="9 10" key="1">
    <citation type="submission" date="2018-03" db="EMBL/GenBank/DDBJ databases">
        <title>Actinopolyspora mortivallis from Sahara, screening for active biomolecules.</title>
        <authorList>
            <person name="Selama O."/>
            <person name="Wellington E.M.H."/>
            <person name="Hacene H."/>
        </authorList>
    </citation>
    <scope>NUCLEOTIDE SEQUENCE [LARGE SCALE GENOMIC DNA]</scope>
    <source>
        <strain evidence="9 10">M5A</strain>
    </source>
</reference>
<dbReference type="SUPFAM" id="SSF103473">
    <property type="entry name" value="MFS general substrate transporter"/>
    <property type="match status" value="1"/>
</dbReference>
<feature type="transmembrane region" description="Helical" evidence="7">
    <location>
        <begin position="390"/>
        <end position="410"/>
    </location>
</feature>
<proteinExistence type="predicted"/>
<dbReference type="EMBL" id="PVSR01000009">
    <property type="protein sequence ID" value="PRW63817.1"/>
    <property type="molecule type" value="Genomic_DNA"/>
</dbReference>
<feature type="transmembrane region" description="Helical" evidence="7">
    <location>
        <begin position="148"/>
        <end position="173"/>
    </location>
</feature>
<evidence type="ECO:0000256" key="7">
    <source>
        <dbReference type="SAM" id="Phobius"/>
    </source>
</evidence>
<dbReference type="Gene3D" id="1.20.1250.20">
    <property type="entry name" value="MFS general substrate transporter like domains"/>
    <property type="match status" value="1"/>
</dbReference>
<feature type="transmembrane region" description="Helical" evidence="7">
    <location>
        <begin position="31"/>
        <end position="53"/>
    </location>
</feature>